<keyword evidence="1" id="KW-0378">Hydrolase</keyword>
<sequence>IGIQKTRRHDGKLKVGIFGEDAGPGKGPNYCKDRGCNQGTLGEGWGSGSAEFPYLLTPVDSFKNGFNDDKVVVTEHLDNKLDYYKKNPSVLKDQDYEMSRPTLVPMLPVRTVMSTAVPANDGRQ</sequence>
<gene>
    <name evidence="2" type="ORF">BN1723_017441</name>
</gene>
<dbReference type="InterPro" id="IPR036881">
    <property type="entry name" value="Glyco_hydro_3_C_sf"/>
</dbReference>
<protein>
    <submittedName>
        <fullName evidence="2">Uncharacterized protein</fullName>
    </submittedName>
</protein>
<accession>A0A0G4L1G3</accession>
<evidence type="ECO:0000313" key="2">
    <source>
        <dbReference type="EMBL" id="CRK15822.1"/>
    </source>
</evidence>
<feature type="non-terminal residue" evidence="2">
    <location>
        <position position="124"/>
    </location>
</feature>
<evidence type="ECO:0000313" key="3">
    <source>
        <dbReference type="Proteomes" id="UP000045706"/>
    </source>
</evidence>
<evidence type="ECO:0000256" key="1">
    <source>
        <dbReference type="ARBA" id="ARBA00022801"/>
    </source>
</evidence>
<reference evidence="3" key="1">
    <citation type="submission" date="2015-05" db="EMBL/GenBank/DDBJ databases">
        <authorList>
            <person name="Fogelqvist Johan"/>
        </authorList>
    </citation>
    <scope>NUCLEOTIDE SEQUENCE [LARGE SCALE GENOMIC DNA]</scope>
</reference>
<dbReference type="AlphaFoldDB" id="A0A0G4L1G3"/>
<organism evidence="2 3">
    <name type="scientific">Verticillium longisporum</name>
    <name type="common">Verticillium dahliae var. longisporum</name>
    <dbReference type="NCBI Taxonomy" id="100787"/>
    <lineage>
        <taxon>Eukaryota</taxon>
        <taxon>Fungi</taxon>
        <taxon>Dikarya</taxon>
        <taxon>Ascomycota</taxon>
        <taxon>Pezizomycotina</taxon>
        <taxon>Sordariomycetes</taxon>
        <taxon>Hypocreomycetidae</taxon>
        <taxon>Glomerellales</taxon>
        <taxon>Plectosphaerellaceae</taxon>
        <taxon>Verticillium</taxon>
    </lineage>
</organism>
<proteinExistence type="predicted"/>
<dbReference type="GO" id="GO:0004553">
    <property type="term" value="F:hydrolase activity, hydrolyzing O-glycosyl compounds"/>
    <property type="evidence" value="ECO:0007669"/>
    <property type="project" value="InterPro"/>
</dbReference>
<dbReference type="Proteomes" id="UP000045706">
    <property type="component" value="Unassembled WGS sequence"/>
</dbReference>
<dbReference type="GO" id="GO:0005975">
    <property type="term" value="P:carbohydrate metabolic process"/>
    <property type="evidence" value="ECO:0007669"/>
    <property type="project" value="InterPro"/>
</dbReference>
<feature type="non-terminal residue" evidence="2">
    <location>
        <position position="1"/>
    </location>
</feature>
<dbReference type="EMBL" id="CVQI01006391">
    <property type="protein sequence ID" value="CRK15822.1"/>
    <property type="molecule type" value="Genomic_DNA"/>
</dbReference>
<name>A0A0G4L1G3_VERLO</name>
<dbReference type="Gene3D" id="3.40.50.1700">
    <property type="entry name" value="Glycoside hydrolase family 3 C-terminal domain"/>
    <property type="match status" value="1"/>
</dbReference>